<dbReference type="EMBL" id="PGGM01000003">
    <property type="protein sequence ID" value="PSH65447.1"/>
    <property type="molecule type" value="Genomic_DNA"/>
</dbReference>
<sequence>MGSRKNWRSGFPTALMFMIVISAIMQSETFAPPLITTPQHVHVEQGSGKTARAGETTVLNVGGELISLFGDAIEQNCEQHCLSGFYLPESDLNTGQATSRLVVTFADQHLKRRHAETSDRPPKTVV</sequence>
<dbReference type="AlphaFoldDB" id="A0A2P7BG58"/>
<comment type="caution">
    <text evidence="1">The sequence shown here is derived from an EMBL/GenBank/DDBJ whole genome shotgun (WGS) entry which is preliminary data.</text>
</comment>
<protein>
    <submittedName>
        <fullName evidence="1">Uncharacterized protein</fullName>
    </submittedName>
</protein>
<name>A0A2P7BG58_9HYPH</name>
<gene>
    <name evidence="1" type="ORF">CU103_10695</name>
</gene>
<evidence type="ECO:0000313" key="1">
    <source>
        <dbReference type="EMBL" id="PSH65447.1"/>
    </source>
</evidence>
<accession>A0A2P7BG58</accession>
<evidence type="ECO:0000313" key="2">
    <source>
        <dbReference type="Proteomes" id="UP000241764"/>
    </source>
</evidence>
<proteinExistence type="predicted"/>
<dbReference type="Proteomes" id="UP000241764">
    <property type="component" value="Unassembled WGS sequence"/>
</dbReference>
<keyword evidence="2" id="KW-1185">Reference proteome</keyword>
<organism evidence="1 2">
    <name type="scientific">Phyllobacterium sophorae</name>
    <dbReference type="NCBI Taxonomy" id="1520277"/>
    <lineage>
        <taxon>Bacteria</taxon>
        <taxon>Pseudomonadati</taxon>
        <taxon>Pseudomonadota</taxon>
        <taxon>Alphaproteobacteria</taxon>
        <taxon>Hyphomicrobiales</taxon>
        <taxon>Phyllobacteriaceae</taxon>
        <taxon>Phyllobacterium</taxon>
    </lineage>
</organism>
<reference evidence="2" key="1">
    <citation type="submission" date="2017-11" db="EMBL/GenBank/DDBJ databases">
        <authorList>
            <person name="Kuznetsova I."/>
            <person name="Sazanova A."/>
            <person name="Chirak E."/>
            <person name="Safronova V."/>
            <person name="Willems A."/>
        </authorList>
    </citation>
    <scope>NUCLEOTIDE SEQUENCE [LARGE SCALE GENOMIC DNA]</scope>
    <source>
        <strain evidence="2">CCBAU 03422</strain>
    </source>
</reference>